<comment type="caution">
    <text evidence="8">The sequence shown here is derived from an EMBL/GenBank/DDBJ whole genome shotgun (WGS) entry which is preliminary data.</text>
</comment>
<feature type="binding site" evidence="6">
    <location>
        <begin position="11"/>
        <end position="13"/>
    </location>
    <ligand>
        <name>NAD(+)</name>
        <dbReference type="ChEBI" id="CHEBI:57540"/>
    </ligand>
</feature>
<feature type="active site" description="Proton acceptor" evidence="6">
    <location>
        <position position="50"/>
    </location>
</feature>
<dbReference type="GO" id="GO:0016757">
    <property type="term" value="F:glycosyltransferase activity"/>
    <property type="evidence" value="ECO:0007669"/>
    <property type="project" value="UniProtKB-UniRule"/>
</dbReference>
<proteinExistence type="inferred from homology"/>
<keyword evidence="5 6" id="KW-0238">DNA-binding</keyword>
<dbReference type="GO" id="GO:0016779">
    <property type="term" value="F:nucleotidyltransferase activity"/>
    <property type="evidence" value="ECO:0007669"/>
    <property type="project" value="UniProtKB-UniRule"/>
</dbReference>
<accession>A0A9N8MHM0</accession>
<evidence type="ECO:0000256" key="5">
    <source>
        <dbReference type="ARBA" id="ARBA00023125"/>
    </source>
</evidence>
<feature type="domain" description="DarT" evidence="7">
    <location>
        <begin position="7"/>
        <end position="207"/>
    </location>
</feature>
<comment type="similarity">
    <text evidence="6">Belongs to the DarT ADP-ribosyltransferase family.</text>
</comment>
<dbReference type="AlphaFoldDB" id="A0A9N8MHM0"/>
<keyword evidence="3 6" id="KW-0808">Transferase</keyword>
<dbReference type="InterPro" id="IPR029494">
    <property type="entry name" value="DarT"/>
</dbReference>
<dbReference type="RefSeq" id="WP_162088377.1">
    <property type="nucleotide sequence ID" value="NZ_CAJIMS010000001.1"/>
</dbReference>
<comment type="caution">
    <text evidence="6">Lacks conserved residue(s) required for the propagation of feature annotation.</text>
</comment>
<evidence type="ECO:0000256" key="6">
    <source>
        <dbReference type="PROSITE-ProRule" id="PRU01362"/>
    </source>
</evidence>
<keyword evidence="9" id="KW-1185">Reference proteome</keyword>
<keyword evidence="4 6" id="KW-0548">Nucleotidyltransferase</keyword>
<keyword evidence="1 6" id="KW-1277">Toxin-antitoxin system</keyword>
<dbReference type="EMBL" id="CAJIMS010000001">
    <property type="protein sequence ID" value="CAD7809689.1"/>
    <property type="molecule type" value="Genomic_DNA"/>
</dbReference>
<protein>
    <recommendedName>
        <fullName evidence="7">DarT domain-containing protein</fullName>
    </recommendedName>
</protein>
<evidence type="ECO:0000256" key="1">
    <source>
        <dbReference type="ARBA" id="ARBA00022649"/>
    </source>
</evidence>
<comment type="catalytic activity">
    <reaction evidence="6">
        <text>a thymidine in DNA + NAD(+) = an N-(ADP-alpha-D-ribosyl)-thymidine in DNA + nicotinamide + H(+)</text>
        <dbReference type="Rhea" id="RHEA:71651"/>
        <dbReference type="Rhea" id="RHEA-COMP:13556"/>
        <dbReference type="Rhea" id="RHEA-COMP:18051"/>
        <dbReference type="ChEBI" id="CHEBI:15378"/>
        <dbReference type="ChEBI" id="CHEBI:17154"/>
        <dbReference type="ChEBI" id="CHEBI:57540"/>
        <dbReference type="ChEBI" id="CHEBI:137386"/>
        <dbReference type="ChEBI" id="CHEBI:191199"/>
    </reaction>
</comment>
<evidence type="ECO:0000313" key="8">
    <source>
        <dbReference type="EMBL" id="CAD7809689.1"/>
    </source>
</evidence>
<evidence type="ECO:0000256" key="2">
    <source>
        <dbReference type="ARBA" id="ARBA00022676"/>
    </source>
</evidence>
<organism evidence="8 9">
    <name type="scientific">Chryseobacterium aquaeductus</name>
    <dbReference type="NCBI Taxonomy" id="2675056"/>
    <lineage>
        <taxon>Bacteria</taxon>
        <taxon>Pseudomonadati</taxon>
        <taxon>Bacteroidota</taxon>
        <taxon>Flavobacteriia</taxon>
        <taxon>Flavobacteriales</taxon>
        <taxon>Weeksellaceae</taxon>
        <taxon>Chryseobacterium group</taxon>
        <taxon>Chryseobacterium</taxon>
    </lineage>
</organism>
<evidence type="ECO:0000256" key="4">
    <source>
        <dbReference type="ARBA" id="ARBA00022695"/>
    </source>
</evidence>
<feature type="active site" evidence="6">
    <location>
        <position position="163"/>
    </location>
</feature>
<reference evidence="8" key="1">
    <citation type="submission" date="2020-12" db="EMBL/GenBank/DDBJ databases">
        <authorList>
            <person name="Rodrigo-Torres L."/>
            <person name="Arahal R. D."/>
            <person name="Lucena T."/>
        </authorList>
    </citation>
    <scope>NUCLEOTIDE SEQUENCE</scope>
    <source>
        <strain evidence="8">CECT 9390</strain>
    </source>
</reference>
<evidence type="ECO:0000259" key="7">
    <source>
        <dbReference type="PROSITE" id="PS52018"/>
    </source>
</evidence>
<keyword evidence="2 6" id="KW-0328">Glycosyltransferase</keyword>
<dbReference type="Pfam" id="PF14487">
    <property type="entry name" value="DarT"/>
    <property type="match status" value="1"/>
</dbReference>
<sequence length="207" mass="24039">MTNLKKKYIYRMTHIDNIPHVLEYGITHRNSINANKNFVPIGDNTLINTRNIRKLNNGNLLGEYIPFYFGVRTPMLFVIQKGFNGVNQTYAENIIYCVSSISEIIDSEINFIFTDGHAIDSFSTEYSKNQVKNIDNILDYNAINSNYWIDENDLDKKRRKEAELLLESDLPNKYILGYICFNEDAKTKLINFGIDKNIIVVKPNSYF</sequence>
<dbReference type="Proteomes" id="UP000662618">
    <property type="component" value="Unassembled WGS sequence"/>
</dbReference>
<evidence type="ECO:0000313" key="9">
    <source>
        <dbReference type="Proteomes" id="UP000662618"/>
    </source>
</evidence>
<gene>
    <name evidence="8" type="ORF">CHRY9390_02051</name>
</gene>
<dbReference type="GO" id="GO:0003677">
    <property type="term" value="F:DNA binding"/>
    <property type="evidence" value="ECO:0007669"/>
    <property type="project" value="UniProtKB-UniRule"/>
</dbReference>
<name>A0A9N8MHM0_9FLAO</name>
<dbReference type="PROSITE" id="PS52018">
    <property type="entry name" value="DART"/>
    <property type="match status" value="1"/>
</dbReference>
<feature type="binding site" evidence="6">
    <location>
        <position position="50"/>
    </location>
    <ligand>
        <name>NAD(+)</name>
        <dbReference type="ChEBI" id="CHEBI:57540"/>
    </ligand>
</feature>
<evidence type="ECO:0000256" key="3">
    <source>
        <dbReference type="ARBA" id="ARBA00022679"/>
    </source>
</evidence>